<dbReference type="InterPro" id="IPR020569">
    <property type="entry name" value="UPF0029_Impact_CS"/>
</dbReference>
<dbReference type="InterPro" id="IPR015269">
    <property type="entry name" value="UPF0029_Impact_C"/>
</dbReference>
<dbReference type="Proteomes" id="UP000033695">
    <property type="component" value="Unassembled WGS sequence"/>
</dbReference>
<dbReference type="InterPro" id="IPR035647">
    <property type="entry name" value="EFG_III/V"/>
</dbReference>
<proteinExistence type="inferred from homology"/>
<dbReference type="GO" id="GO:0006446">
    <property type="term" value="P:regulation of translational initiation"/>
    <property type="evidence" value="ECO:0007669"/>
    <property type="project" value="TreeGrafter"/>
</dbReference>
<dbReference type="InterPro" id="IPR020568">
    <property type="entry name" value="Ribosomal_Su5_D2-typ_SF"/>
</dbReference>
<evidence type="ECO:0000256" key="1">
    <source>
        <dbReference type="ARBA" id="ARBA00007665"/>
    </source>
</evidence>
<dbReference type="Pfam" id="PF09186">
    <property type="entry name" value="DUF1949"/>
    <property type="match status" value="1"/>
</dbReference>
<dbReference type="Pfam" id="PF01205">
    <property type="entry name" value="Impact_N"/>
    <property type="match status" value="1"/>
</dbReference>
<dbReference type="NCBIfam" id="TIGR00257">
    <property type="entry name" value="IMPACT_YIGZ"/>
    <property type="match status" value="1"/>
</dbReference>
<dbReference type="EMBL" id="JXBZ01000008">
    <property type="protein sequence ID" value="KJY48774.1"/>
    <property type="molecule type" value="Genomic_DNA"/>
</dbReference>
<evidence type="ECO:0000313" key="5">
    <source>
        <dbReference type="Proteomes" id="UP000033695"/>
    </source>
</evidence>
<dbReference type="SUPFAM" id="SSF54980">
    <property type="entry name" value="EF-G C-terminal domain-like"/>
    <property type="match status" value="1"/>
</dbReference>
<sequence>MIIKKSRFITHLARVDTVLKAENFIQQIKKQEASATHNCSAYLIGERNQYQHANDNGEPSGTAGVPMLQTLQQMQVQNVVAVVTRYFGGIKLGSGGLIRAYRNSVSQAINAVGRVRGIPKQELIITINYKQLDILQYWLQQEQLPLQNIAYTEHITVNTLVSPNQVSTVKTTLNNLFHAQLPIKLGTTTFQEVPLADD</sequence>
<reference evidence="4 5" key="1">
    <citation type="submission" date="2014-12" db="EMBL/GenBank/DDBJ databases">
        <title>Comparative genomics of the lactic acid bacteria isolated from the honey bee gut.</title>
        <authorList>
            <person name="Ellegaard K.M."/>
            <person name="Tamarit D."/>
            <person name="Javelind E."/>
            <person name="Olofsson T."/>
            <person name="Andersson S.G."/>
            <person name="Vasquez A."/>
        </authorList>
    </citation>
    <scope>NUCLEOTIDE SEQUENCE [LARGE SCALE GENOMIC DNA]</scope>
    <source>
        <strain evidence="4 5">Hon2</strain>
    </source>
</reference>
<dbReference type="InterPro" id="IPR023582">
    <property type="entry name" value="Impact"/>
</dbReference>
<dbReference type="PANTHER" id="PTHR16301:SF20">
    <property type="entry name" value="IMPACT FAMILY MEMBER YIGZ"/>
    <property type="match status" value="1"/>
</dbReference>
<dbReference type="InterPro" id="IPR015796">
    <property type="entry name" value="Impact_YigZ-like"/>
</dbReference>
<dbReference type="HOGENOM" id="CLU_083552_2_1_9"/>
<dbReference type="AlphaFoldDB" id="A0A0F4KRZ8"/>
<evidence type="ECO:0000259" key="3">
    <source>
        <dbReference type="Pfam" id="PF09186"/>
    </source>
</evidence>
<organism evidence="4 5">
    <name type="scientific">Bombilactobacillus mellis</name>
    <dbReference type="NCBI Taxonomy" id="1218508"/>
    <lineage>
        <taxon>Bacteria</taxon>
        <taxon>Bacillati</taxon>
        <taxon>Bacillota</taxon>
        <taxon>Bacilli</taxon>
        <taxon>Lactobacillales</taxon>
        <taxon>Lactobacillaceae</taxon>
        <taxon>Bombilactobacillus</taxon>
    </lineage>
</organism>
<dbReference type="InterPro" id="IPR001498">
    <property type="entry name" value="Impact_N"/>
</dbReference>
<dbReference type="Gene3D" id="3.30.230.30">
    <property type="entry name" value="Impact, N-terminal domain"/>
    <property type="match status" value="1"/>
</dbReference>
<evidence type="ECO:0000313" key="4">
    <source>
        <dbReference type="EMBL" id="KJY48774.1"/>
    </source>
</evidence>
<dbReference type="Gene3D" id="3.30.70.240">
    <property type="match status" value="1"/>
</dbReference>
<dbReference type="PATRIC" id="fig|1218508.4.peg.1173"/>
<feature type="domain" description="UPF0029" evidence="3">
    <location>
        <begin position="125"/>
        <end position="180"/>
    </location>
</feature>
<dbReference type="STRING" id="1218508.JG29_11850"/>
<comment type="similarity">
    <text evidence="1">Belongs to the IMPACT family.</text>
</comment>
<dbReference type="GO" id="GO:0005737">
    <property type="term" value="C:cytoplasm"/>
    <property type="evidence" value="ECO:0007669"/>
    <property type="project" value="TreeGrafter"/>
</dbReference>
<feature type="domain" description="Impact N-terminal" evidence="2">
    <location>
        <begin position="4"/>
        <end position="109"/>
    </location>
</feature>
<protein>
    <recommendedName>
        <fullName evidence="6">YigZ family protein</fullName>
    </recommendedName>
</protein>
<evidence type="ECO:0000259" key="2">
    <source>
        <dbReference type="Pfam" id="PF01205"/>
    </source>
</evidence>
<keyword evidence="5" id="KW-1185">Reference proteome</keyword>
<comment type="caution">
    <text evidence="4">The sequence shown here is derived from an EMBL/GenBank/DDBJ whole genome shotgun (WGS) entry which is preliminary data.</text>
</comment>
<name>A0A0F4KRZ8_9LACO</name>
<accession>A0A0F4KRZ8</accession>
<evidence type="ECO:0008006" key="6">
    <source>
        <dbReference type="Google" id="ProtNLM"/>
    </source>
</evidence>
<dbReference type="PROSITE" id="PS00910">
    <property type="entry name" value="UPF0029"/>
    <property type="match status" value="1"/>
</dbReference>
<dbReference type="SUPFAM" id="SSF54211">
    <property type="entry name" value="Ribosomal protein S5 domain 2-like"/>
    <property type="match status" value="1"/>
</dbReference>
<dbReference type="InterPro" id="IPR036956">
    <property type="entry name" value="Impact_N_sf"/>
</dbReference>
<gene>
    <name evidence="4" type="ORF">JG29_11850</name>
</gene>
<dbReference type="PANTHER" id="PTHR16301">
    <property type="entry name" value="IMPACT-RELATED"/>
    <property type="match status" value="1"/>
</dbReference>